<accession>A0A402ABB1</accession>
<name>A0A402ABB1_9CHLR</name>
<feature type="transmembrane region" description="Helical" evidence="1">
    <location>
        <begin position="30"/>
        <end position="50"/>
    </location>
</feature>
<sequence length="153" mass="17582">MFQKKFEYDKNDKVKLFYIKTQQQLSQRGGVVGTYPLLIITVLMFLGAAAQSYWPATDPARYQCYALTFWLGSSATHLLPSVQCTFLDLSVTRPAFHMLPREYPPLTLLPFSLPLLVPLPYYQIAFAFLMCVTILLVYWLLLRYGPRGGRSPF</sequence>
<evidence type="ECO:0000313" key="2">
    <source>
        <dbReference type="EMBL" id="GCE16275.1"/>
    </source>
</evidence>
<feature type="transmembrane region" description="Helical" evidence="1">
    <location>
        <begin position="121"/>
        <end position="141"/>
    </location>
</feature>
<dbReference type="Proteomes" id="UP000287188">
    <property type="component" value="Unassembled WGS sequence"/>
</dbReference>
<dbReference type="AlphaFoldDB" id="A0A402ABB1"/>
<organism evidence="2 3">
    <name type="scientific">Dictyobacter kobayashii</name>
    <dbReference type="NCBI Taxonomy" id="2014872"/>
    <lineage>
        <taxon>Bacteria</taxon>
        <taxon>Bacillati</taxon>
        <taxon>Chloroflexota</taxon>
        <taxon>Ktedonobacteria</taxon>
        <taxon>Ktedonobacterales</taxon>
        <taxon>Dictyobacteraceae</taxon>
        <taxon>Dictyobacter</taxon>
    </lineage>
</organism>
<gene>
    <name evidence="2" type="ORF">KDK_00750</name>
</gene>
<comment type="caution">
    <text evidence="2">The sequence shown here is derived from an EMBL/GenBank/DDBJ whole genome shotgun (WGS) entry which is preliminary data.</text>
</comment>
<reference evidence="3" key="1">
    <citation type="submission" date="2018-12" db="EMBL/GenBank/DDBJ databases">
        <title>Tengunoibacter tsumagoiensis gen. nov., sp. nov., Dictyobacter kobayashii sp. nov., D. alpinus sp. nov., and D. joshuensis sp. nov. and description of Dictyobacteraceae fam. nov. within the order Ktedonobacterales isolated from Tengu-no-mugimeshi.</title>
        <authorList>
            <person name="Wang C.M."/>
            <person name="Zheng Y."/>
            <person name="Sakai Y."/>
            <person name="Toyoda A."/>
            <person name="Minakuchi Y."/>
            <person name="Abe K."/>
            <person name="Yokota A."/>
            <person name="Yabe S."/>
        </authorList>
    </citation>
    <scope>NUCLEOTIDE SEQUENCE [LARGE SCALE GENOMIC DNA]</scope>
    <source>
        <strain evidence="3">Uno11</strain>
    </source>
</reference>
<keyword evidence="1" id="KW-0812">Transmembrane</keyword>
<proteinExistence type="predicted"/>
<evidence type="ECO:0000256" key="1">
    <source>
        <dbReference type="SAM" id="Phobius"/>
    </source>
</evidence>
<evidence type="ECO:0000313" key="3">
    <source>
        <dbReference type="Proteomes" id="UP000287188"/>
    </source>
</evidence>
<protein>
    <submittedName>
        <fullName evidence="2">Uncharacterized protein</fullName>
    </submittedName>
</protein>
<keyword evidence="1" id="KW-0472">Membrane</keyword>
<keyword evidence="1" id="KW-1133">Transmembrane helix</keyword>
<keyword evidence="3" id="KW-1185">Reference proteome</keyword>
<dbReference type="EMBL" id="BIFS01000001">
    <property type="protein sequence ID" value="GCE16275.1"/>
    <property type="molecule type" value="Genomic_DNA"/>
</dbReference>
<dbReference type="RefSeq" id="WP_126548201.1">
    <property type="nucleotide sequence ID" value="NZ_BIFS01000001.1"/>
</dbReference>